<dbReference type="SUPFAM" id="SSF55874">
    <property type="entry name" value="ATPase domain of HSP90 chaperone/DNA topoisomerase II/histidine kinase"/>
    <property type="match status" value="1"/>
</dbReference>
<feature type="domain" description="Histidine kinase" evidence="5">
    <location>
        <begin position="687"/>
        <end position="906"/>
    </location>
</feature>
<dbReference type="Pfam" id="PF00512">
    <property type="entry name" value="HisKA"/>
    <property type="match status" value="1"/>
</dbReference>
<proteinExistence type="predicted"/>
<dbReference type="InterPro" id="IPR013656">
    <property type="entry name" value="PAS_4"/>
</dbReference>
<dbReference type="InterPro" id="IPR003594">
    <property type="entry name" value="HATPase_dom"/>
</dbReference>
<dbReference type="Gene3D" id="1.10.287.130">
    <property type="match status" value="1"/>
</dbReference>
<dbReference type="EMBL" id="CP076114">
    <property type="protein sequence ID" value="UUD62267.1"/>
    <property type="molecule type" value="Genomic_DNA"/>
</dbReference>
<dbReference type="EC" id="2.7.13.3" evidence="2"/>
<keyword evidence="4" id="KW-0808">Transferase</keyword>
<dbReference type="Pfam" id="PF02518">
    <property type="entry name" value="HATPase_c"/>
    <property type="match status" value="1"/>
</dbReference>
<sequence>MQVFKDWFKRDPETPLAVEEAAAPAPVSANSPCLNLSIDALGRVFEVSGSLSYRLPIAVSQVLPLEQLLHGQSRYLATDLAAFVQQTLDLSFVTRDGSILHTRGWLKAEQQGWSLQAFEVGDFLARLHACEQRLQAFSQISSVAQSVRGAERVEFPRHAQEWLGAMAQALRLACVALALPDASRGGWQIVGHYRDAQTPVFWADGQHLPRELQQYPGDQPVQWLRGGSDATEWHAADSVWLVPYADYQGIRAWLLCSPYIAHQSMPELNTRDWLDLFAYVAAPLLQRLDEQARKVHGERLDILQNLLGTGWWEYMPRSGAFLLAPSLLQRFGFDAQSPATLADWLELLSPADRDEFRIRLGDAELSGRAFEQVVRLRDCDDAQCWFRIHTRILNANGQRRIVGAVLDINDMKLKEVEADAATTRLKSLVASAPALIYVNRYEEGAFVPVFCSDSSSALLGWTLEDFVQRSMADFIHPDDRDIYFAHIRTLLSQGAASCRYRLIDRDGRYHWLQDEAKLLRDERGIPVEAVGLCLDVTDAAQAAERVRESEERYRILVEDSPAIICRYRPDLTLVYANRPLAQYLGIRQDNLPGTSLATYLSAQEMIQFRERHRQLTPDEPVTTALVRMDLPGREHIWWVLAERGVFDERGKLLEIQAFGRDDTELQKARQMLNQSAKMAVLGEMATGLAHEINQPLNVMRIALTNTLKGVENGSANPDYLKNKLGRIEQQITRAAKIVNHMRIFGRRSEVEGDLFSPDEAVEGALTLIREGELAGNIELILDLCGSPQVRGHADQLEQVIINLLVNAKDASLSAREKNPELEPRIVIRSEVSESMVIVRVQDNAGGIDPLLLDRVFDPFFTTKPVGKGTGLGLSVSYGLVNQMGGKLSVSNQESGACFRIELPVAESPDE</sequence>
<dbReference type="InterPro" id="IPR001610">
    <property type="entry name" value="PAC"/>
</dbReference>
<evidence type="ECO:0000313" key="10">
    <source>
        <dbReference type="Proteomes" id="UP000243378"/>
    </source>
</evidence>
<evidence type="ECO:0000259" key="6">
    <source>
        <dbReference type="PROSITE" id="PS50112"/>
    </source>
</evidence>
<dbReference type="Pfam" id="PF08447">
    <property type="entry name" value="PAS_3"/>
    <property type="match status" value="1"/>
</dbReference>
<accession>A0A1G7UR02</accession>
<organism evidence="8 10">
    <name type="scientific">Phytopseudomonas seleniipraecipitans</name>
    <dbReference type="NCBI Taxonomy" id="640205"/>
    <lineage>
        <taxon>Bacteria</taxon>
        <taxon>Pseudomonadati</taxon>
        <taxon>Pseudomonadota</taxon>
        <taxon>Gammaproteobacteria</taxon>
        <taxon>Pseudomonadales</taxon>
        <taxon>Pseudomonadaceae</taxon>
        <taxon>Phytopseudomonas</taxon>
    </lineage>
</organism>
<dbReference type="Gene3D" id="3.30.450.20">
    <property type="entry name" value="PAS domain"/>
    <property type="match status" value="3"/>
</dbReference>
<dbReference type="CDD" id="cd00130">
    <property type="entry name" value="PAS"/>
    <property type="match status" value="3"/>
</dbReference>
<dbReference type="InterPro" id="IPR036890">
    <property type="entry name" value="HATPase_C_sf"/>
</dbReference>
<keyword evidence="4" id="KW-0418">Kinase</keyword>
<evidence type="ECO:0000259" key="7">
    <source>
        <dbReference type="PROSITE" id="PS50113"/>
    </source>
</evidence>
<dbReference type="AlphaFoldDB" id="A0A1G7UR02"/>
<reference evidence="9" key="2">
    <citation type="submission" date="2021-05" db="EMBL/GenBank/DDBJ databases">
        <title>Complete genome sequence of Pseudomonas seleniipraecipitans strain D1-6.</title>
        <authorList>
            <person name="Lafi F."/>
            <person name="Eida A."/>
            <person name="Alam I."/>
            <person name="Hert H."/>
            <person name="Saad M."/>
        </authorList>
    </citation>
    <scope>NUCLEOTIDE SEQUENCE</scope>
    <source>
        <strain evidence="9">D1-6</strain>
    </source>
</reference>
<dbReference type="Pfam" id="PF08448">
    <property type="entry name" value="PAS_4"/>
    <property type="match status" value="1"/>
</dbReference>
<dbReference type="PROSITE" id="PS50113">
    <property type="entry name" value="PAC"/>
    <property type="match status" value="1"/>
</dbReference>
<comment type="catalytic activity">
    <reaction evidence="1">
        <text>ATP + protein L-histidine = ADP + protein N-phospho-L-histidine.</text>
        <dbReference type="EC" id="2.7.13.3"/>
    </reaction>
</comment>
<evidence type="ECO:0000256" key="2">
    <source>
        <dbReference type="ARBA" id="ARBA00012438"/>
    </source>
</evidence>
<keyword evidence="11" id="KW-1185">Reference proteome</keyword>
<dbReference type="PRINTS" id="PR00344">
    <property type="entry name" value="BCTRLSENSOR"/>
</dbReference>
<dbReference type="OrthoDB" id="1931120at2"/>
<evidence type="ECO:0000313" key="8">
    <source>
        <dbReference type="EMBL" id="SDG49953.1"/>
    </source>
</evidence>
<dbReference type="PROSITE" id="PS50112">
    <property type="entry name" value="PAS"/>
    <property type="match status" value="2"/>
</dbReference>
<evidence type="ECO:0000313" key="9">
    <source>
        <dbReference type="EMBL" id="UUD62267.1"/>
    </source>
</evidence>
<dbReference type="InterPro" id="IPR013655">
    <property type="entry name" value="PAS_fold_3"/>
</dbReference>
<dbReference type="SMART" id="SM00091">
    <property type="entry name" value="PAS"/>
    <property type="match status" value="3"/>
</dbReference>
<dbReference type="SMART" id="SM00086">
    <property type="entry name" value="PAC"/>
    <property type="match status" value="1"/>
</dbReference>
<dbReference type="Proteomes" id="UP000887421">
    <property type="component" value="Chromosome"/>
</dbReference>
<dbReference type="PROSITE" id="PS50109">
    <property type="entry name" value="HIS_KIN"/>
    <property type="match status" value="1"/>
</dbReference>
<keyword evidence="3" id="KW-0597">Phosphoprotein</keyword>
<evidence type="ECO:0000256" key="1">
    <source>
        <dbReference type="ARBA" id="ARBA00000085"/>
    </source>
</evidence>
<feature type="domain" description="PAC" evidence="7">
    <location>
        <begin position="496"/>
        <end position="548"/>
    </location>
</feature>
<dbReference type="EMBL" id="FNBM01000012">
    <property type="protein sequence ID" value="SDG49953.1"/>
    <property type="molecule type" value="Genomic_DNA"/>
</dbReference>
<dbReference type="InterPro" id="IPR000700">
    <property type="entry name" value="PAS-assoc_C"/>
</dbReference>
<dbReference type="GO" id="GO:0000155">
    <property type="term" value="F:phosphorelay sensor kinase activity"/>
    <property type="evidence" value="ECO:0007669"/>
    <property type="project" value="InterPro"/>
</dbReference>
<evidence type="ECO:0000259" key="5">
    <source>
        <dbReference type="PROSITE" id="PS50109"/>
    </source>
</evidence>
<dbReference type="SMART" id="SM00387">
    <property type="entry name" value="HATPase_c"/>
    <property type="match status" value="1"/>
</dbReference>
<protein>
    <recommendedName>
        <fullName evidence="2">histidine kinase</fullName>
        <ecNumber evidence="2">2.7.13.3</ecNumber>
    </recommendedName>
</protein>
<feature type="domain" description="PAS" evidence="6">
    <location>
        <begin position="549"/>
        <end position="619"/>
    </location>
</feature>
<evidence type="ECO:0000256" key="4">
    <source>
        <dbReference type="ARBA" id="ARBA00022777"/>
    </source>
</evidence>
<gene>
    <name evidence="9" type="ORF">D16iCDA_11175</name>
    <name evidence="8" type="ORF">SAMN05216381_4144</name>
</gene>
<reference evidence="8 10" key="1">
    <citation type="submission" date="2016-10" db="EMBL/GenBank/DDBJ databases">
        <authorList>
            <person name="de Groot N.N."/>
        </authorList>
    </citation>
    <scope>NUCLEOTIDE SEQUENCE [LARGE SCALE GENOMIC DNA]</scope>
    <source>
        <strain evidence="8 10">LMG 25475</strain>
    </source>
</reference>
<dbReference type="PANTHER" id="PTHR43065:SF42">
    <property type="entry name" value="TWO-COMPONENT SENSOR PPRA"/>
    <property type="match status" value="1"/>
</dbReference>
<dbReference type="InterPro" id="IPR003661">
    <property type="entry name" value="HisK_dim/P_dom"/>
</dbReference>
<dbReference type="InterPro" id="IPR035965">
    <property type="entry name" value="PAS-like_dom_sf"/>
</dbReference>
<dbReference type="CDD" id="cd00082">
    <property type="entry name" value="HisKA"/>
    <property type="match status" value="1"/>
</dbReference>
<feature type="domain" description="PAS" evidence="6">
    <location>
        <begin position="421"/>
        <end position="494"/>
    </location>
</feature>
<evidence type="ECO:0000256" key="3">
    <source>
        <dbReference type="ARBA" id="ARBA00022553"/>
    </source>
</evidence>
<evidence type="ECO:0000313" key="11">
    <source>
        <dbReference type="Proteomes" id="UP000887421"/>
    </source>
</evidence>
<dbReference type="InterPro" id="IPR036097">
    <property type="entry name" value="HisK_dim/P_sf"/>
</dbReference>
<dbReference type="Proteomes" id="UP000243378">
    <property type="component" value="Unassembled WGS sequence"/>
</dbReference>
<name>A0A1G7UR02_9GAMM</name>
<dbReference type="InterPro" id="IPR000014">
    <property type="entry name" value="PAS"/>
</dbReference>
<dbReference type="SUPFAM" id="SSF55785">
    <property type="entry name" value="PYP-like sensor domain (PAS domain)"/>
    <property type="match status" value="3"/>
</dbReference>
<dbReference type="STRING" id="640205.SAMN05216381_4144"/>
<dbReference type="Gene3D" id="3.30.565.10">
    <property type="entry name" value="Histidine kinase-like ATPase, C-terminal domain"/>
    <property type="match status" value="1"/>
</dbReference>
<dbReference type="InterPro" id="IPR005467">
    <property type="entry name" value="His_kinase_dom"/>
</dbReference>
<dbReference type="PANTHER" id="PTHR43065">
    <property type="entry name" value="SENSOR HISTIDINE KINASE"/>
    <property type="match status" value="1"/>
</dbReference>
<dbReference type="RefSeq" id="WP_070882374.1">
    <property type="nucleotide sequence ID" value="NZ_CP076114.1"/>
</dbReference>
<dbReference type="InterPro" id="IPR004358">
    <property type="entry name" value="Sig_transdc_His_kin-like_C"/>
</dbReference>
<dbReference type="NCBIfam" id="TIGR00229">
    <property type="entry name" value="sensory_box"/>
    <property type="match status" value="2"/>
</dbReference>
<dbReference type="SMART" id="SM00388">
    <property type="entry name" value="HisKA"/>
    <property type="match status" value="1"/>
</dbReference>
<dbReference type="SUPFAM" id="SSF47384">
    <property type="entry name" value="Homodimeric domain of signal transducing histidine kinase"/>
    <property type="match status" value="1"/>
</dbReference>